<dbReference type="PANTHER" id="PTHR10098">
    <property type="entry name" value="RAPSYN-RELATED"/>
    <property type="match status" value="1"/>
</dbReference>
<feature type="signal peptide" evidence="3">
    <location>
        <begin position="1"/>
        <end position="26"/>
    </location>
</feature>
<dbReference type="Pfam" id="PF13424">
    <property type="entry name" value="TPR_12"/>
    <property type="match status" value="1"/>
</dbReference>
<keyword evidence="6" id="KW-1185">Reference proteome</keyword>
<keyword evidence="2" id="KW-0472">Membrane</keyword>
<feature type="chain" id="PRO_5028866946" evidence="3">
    <location>
        <begin position="27"/>
        <end position="938"/>
    </location>
</feature>
<evidence type="ECO:0000256" key="1">
    <source>
        <dbReference type="PROSITE-ProRule" id="PRU00339"/>
    </source>
</evidence>
<dbReference type="Pfam" id="PF12770">
    <property type="entry name" value="CHAT"/>
    <property type="match status" value="1"/>
</dbReference>
<evidence type="ECO:0000259" key="4">
    <source>
        <dbReference type="Pfam" id="PF12770"/>
    </source>
</evidence>
<accession>A0A7C9FRN2</accession>
<dbReference type="Proteomes" id="UP000479293">
    <property type="component" value="Unassembled WGS sequence"/>
</dbReference>
<feature type="repeat" description="TPR" evidence="1">
    <location>
        <begin position="274"/>
        <end position="307"/>
    </location>
</feature>
<dbReference type="EMBL" id="WHLY01000002">
    <property type="protein sequence ID" value="MPR33692.1"/>
    <property type="molecule type" value="Genomic_DNA"/>
</dbReference>
<dbReference type="PANTHER" id="PTHR10098:SF108">
    <property type="entry name" value="TETRATRICOPEPTIDE REPEAT PROTEIN 28"/>
    <property type="match status" value="1"/>
</dbReference>
<dbReference type="Gene3D" id="1.25.40.10">
    <property type="entry name" value="Tetratricopeptide repeat domain"/>
    <property type="match status" value="2"/>
</dbReference>
<organism evidence="5 6">
    <name type="scientific">Salmonirosea aquatica</name>
    <dbReference type="NCBI Taxonomy" id="2654236"/>
    <lineage>
        <taxon>Bacteria</taxon>
        <taxon>Pseudomonadati</taxon>
        <taxon>Bacteroidota</taxon>
        <taxon>Cytophagia</taxon>
        <taxon>Cytophagales</taxon>
        <taxon>Spirosomataceae</taxon>
        <taxon>Salmonirosea</taxon>
    </lineage>
</organism>
<sequence>MPSFRLLHKRLIGFLLLIALPSLVLAQCPSPRQLRDTLQQIVGRPYPQQVSELRQWSIRWIRCGYPKDSNYVDGTLQLGLVYLNLGTYPEAIRLSEEVVALYGRPNSQLRRSDLAKAYYRQAVALHYLEDDQAMELLRKAIRVADTTAEGKVWSSNAHLYLVYNYFAKGDYQKALLHATRGETLAREVSDTISISKILQQKAQVLSEQERFGEAQVALEDAIGILKSNPVHQRSVASQYRLLGDVYKNLGKTDEAVQCLNTAFRIAQRQKYKPADFATSLGYLHYELGNYPQAIRYYRIALELDQSPYSKSLIFDNLGAVYWKLNQFRRALSFYQLSIAELVTDFEPTTLGQLPPSKHIRLITQKLYLLATIQDKADTWLDYARRAPDSPSRNVRLRNALRTYALADSMIDYMRYEHEGEGSKLFWRQQTHGLYERAIEACYLANDPERAFHFLEKSKAVLLADKLNELGANRQLSEADTRQQRALRDSVSGLHYQLDETPVGDKNYLALRSRLEKTEDEFDVFRRKLEKTNPAYYRYKYDSHIPSLTETRKRLFSSKAGQGPASTLVSYFMGDSAVYAFVLTLHQARLVKLAITPAQYQAGAGELLALSANGPYLNAHYSRYRALAYLLYRQLWKPLAITTARVMVVPDGIFLPLEALLTTPGPDDFLLRRHAISYSYSARLMQPSTEQPGAFPGSGFVGFAPEFFNRPKLPSLQGSSEALASISQSFWFGKELVNHEATKANFLQYAPTARVIQLYTHADADSTDLTEPRIYFHDTALNLSELNQVDRFQAQLLVLSACRTGVGANQRGEGIFSLARSFAALGVPSTITTLWTVENQPTYTLTRLFYTHLNEGLPKDIALQHAKLDWLREGGAAHTLPSQWAGMILVGEVEALHDGRWFWIGGTILFLALLLGGTFWWYRKRVSRFNVPVPAATHL</sequence>
<dbReference type="InterPro" id="IPR024983">
    <property type="entry name" value="CHAT_dom"/>
</dbReference>
<keyword evidence="3" id="KW-0732">Signal</keyword>
<reference evidence="5 6" key="1">
    <citation type="submission" date="2019-10" db="EMBL/GenBank/DDBJ databases">
        <title>Draft Genome Sequence of Cytophagaceae sp. SJW1-29.</title>
        <authorList>
            <person name="Choi A."/>
        </authorList>
    </citation>
    <scope>NUCLEOTIDE SEQUENCE [LARGE SCALE GENOMIC DNA]</scope>
    <source>
        <strain evidence="5 6">SJW1-29</strain>
    </source>
</reference>
<keyword evidence="1" id="KW-0802">TPR repeat</keyword>
<evidence type="ECO:0000256" key="3">
    <source>
        <dbReference type="SAM" id="SignalP"/>
    </source>
</evidence>
<feature type="domain" description="CHAT" evidence="4">
    <location>
        <begin position="626"/>
        <end position="891"/>
    </location>
</feature>
<dbReference type="SMART" id="SM00028">
    <property type="entry name" value="TPR"/>
    <property type="match status" value="7"/>
</dbReference>
<keyword evidence="2" id="KW-1133">Transmembrane helix</keyword>
<feature type="repeat" description="TPR" evidence="1">
    <location>
        <begin position="236"/>
        <end position="269"/>
    </location>
</feature>
<dbReference type="InterPro" id="IPR019734">
    <property type="entry name" value="TPR_rpt"/>
</dbReference>
<evidence type="ECO:0000313" key="5">
    <source>
        <dbReference type="EMBL" id="MPR33692.1"/>
    </source>
</evidence>
<feature type="transmembrane region" description="Helical" evidence="2">
    <location>
        <begin position="900"/>
        <end position="921"/>
    </location>
</feature>
<evidence type="ECO:0000313" key="6">
    <source>
        <dbReference type="Proteomes" id="UP000479293"/>
    </source>
</evidence>
<proteinExistence type="predicted"/>
<dbReference type="PROSITE" id="PS50005">
    <property type="entry name" value="TPR"/>
    <property type="match status" value="2"/>
</dbReference>
<keyword evidence="2" id="KW-0812">Transmembrane</keyword>
<dbReference type="PROSITE" id="PS50293">
    <property type="entry name" value="TPR_REGION"/>
    <property type="match status" value="1"/>
</dbReference>
<gene>
    <name evidence="5" type="ORF">GBK04_10000</name>
</gene>
<dbReference type="SUPFAM" id="SSF81901">
    <property type="entry name" value="HCP-like"/>
    <property type="match status" value="1"/>
</dbReference>
<dbReference type="AlphaFoldDB" id="A0A7C9FRN2"/>
<dbReference type="InterPro" id="IPR011990">
    <property type="entry name" value="TPR-like_helical_dom_sf"/>
</dbReference>
<name>A0A7C9FRN2_9BACT</name>
<dbReference type="SUPFAM" id="SSF48452">
    <property type="entry name" value="TPR-like"/>
    <property type="match status" value="1"/>
</dbReference>
<evidence type="ECO:0000256" key="2">
    <source>
        <dbReference type="SAM" id="Phobius"/>
    </source>
</evidence>
<protein>
    <submittedName>
        <fullName evidence="5">CHAT domain-containing protein</fullName>
    </submittedName>
</protein>
<comment type="caution">
    <text evidence="5">The sequence shown here is derived from an EMBL/GenBank/DDBJ whole genome shotgun (WGS) entry which is preliminary data.</text>
</comment>